<dbReference type="InterPro" id="IPR038705">
    <property type="entry name" value="YabP_sf"/>
</dbReference>
<protein>
    <submittedName>
        <fullName evidence="1">YabP/YqfC family sporulation protein</fullName>
    </submittedName>
</protein>
<comment type="caution">
    <text evidence="1">The sequence shown here is derived from an EMBL/GenBank/DDBJ whole genome shotgun (WGS) entry which is preliminary data.</text>
</comment>
<dbReference type="EMBL" id="DXBJ01000078">
    <property type="protein sequence ID" value="HIZ58940.1"/>
    <property type="molecule type" value="Genomic_DNA"/>
</dbReference>
<organism evidence="1 2">
    <name type="scientific">Candidatus Faecalibacterium gallistercoris</name>
    <dbReference type="NCBI Taxonomy" id="2838579"/>
    <lineage>
        <taxon>Bacteria</taxon>
        <taxon>Bacillati</taxon>
        <taxon>Bacillota</taxon>
        <taxon>Clostridia</taxon>
        <taxon>Eubacteriales</taxon>
        <taxon>Oscillospiraceae</taxon>
        <taxon>Faecalibacterium</taxon>
    </lineage>
</organism>
<dbReference type="Proteomes" id="UP000824065">
    <property type="component" value="Unassembled WGS sequence"/>
</dbReference>
<dbReference type="InterPro" id="IPR022476">
    <property type="entry name" value="Spore_YabP/YqfC"/>
</dbReference>
<evidence type="ECO:0000313" key="1">
    <source>
        <dbReference type="EMBL" id="HIZ58940.1"/>
    </source>
</evidence>
<gene>
    <name evidence="1" type="ORF">H9725_10315</name>
</gene>
<evidence type="ECO:0000313" key="2">
    <source>
        <dbReference type="Proteomes" id="UP000824065"/>
    </source>
</evidence>
<dbReference type="Pfam" id="PF07873">
    <property type="entry name" value="YabP"/>
    <property type="match status" value="1"/>
</dbReference>
<dbReference type="AlphaFoldDB" id="A0A9D2FH44"/>
<proteinExistence type="predicted"/>
<name>A0A9D2FH44_9FIRM</name>
<accession>A0A9D2FH44</accession>
<reference evidence="1" key="1">
    <citation type="journal article" date="2021" name="PeerJ">
        <title>Extensive microbial diversity within the chicken gut microbiome revealed by metagenomics and culture.</title>
        <authorList>
            <person name="Gilroy R."/>
            <person name="Ravi A."/>
            <person name="Getino M."/>
            <person name="Pursley I."/>
            <person name="Horton D.L."/>
            <person name="Alikhan N.F."/>
            <person name="Baker D."/>
            <person name="Gharbi K."/>
            <person name="Hall N."/>
            <person name="Watson M."/>
            <person name="Adriaenssens E.M."/>
            <person name="Foster-Nyarko E."/>
            <person name="Jarju S."/>
            <person name="Secka A."/>
            <person name="Antonio M."/>
            <person name="Oren A."/>
            <person name="Chaudhuri R.R."/>
            <person name="La Ragione R."/>
            <person name="Hildebrand F."/>
            <person name="Pallen M.J."/>
        </authorList>
    </citation>
    <scope>NUCLEOTIDE SEQUENCE</scope>
    <source>
        <strain evidence="1">ChiBcec16-3735</strain>
    </source>
</reference>
<sequence length="94" mass="10151">MEKQTGRPAEAAPHNLILESRSRLTVTGVRRVIRCDPDGAVLALGDCVLNLSGGELSVTALDLERGEARLSGRIDGLEYTEARTPGGLLRRLLR</sequence>
<dbReference type="Gene3D" id="2.60.40.2000">
    <property type="match status" value="1"/>
</dbReference>
<reference evidence="1" key="2">
    <citation type="submission" date="2021-04" db="EMBL/GenBank/DDBJ databases">
        <authorList>
            <person name="Gilroy R."/>
        </authorList>
    </citation>
    <scope>NUCLEOTIDE SEQUENCE</scope>
    <source>
        <strain evidence="1">ChiBcec16-3735</strain>
    </source>
</reference>